<feature type="compositionally biased region" description="Basic and acidic residues" evidence="1">
    <location>
        <begin position="280"/>
        <end position="313"/>
    </location>
</feature>
<reference evidence="2 3" key="1">
    <citation type="journal article" date="2017" name="Curr. Biol.">
        <title>Genome architecture and evolution of a unichromosomal asexual nematode.</title>
        <authorList>
            <person name="Fradin H."/>
            <person name="Zegar C."/>
            <person name="Gutwein M."/>
            <person name="Lucas J."/>
            <person name="Kovtun M."/>
            <person name="Corcoran D."/>
            <person name="Baugh L.R."/>
            <person name="Kiontke K."/>
            <person name="Gunsalus K."/>
            <person name="Fitch D.H."/>
            <person name="Piano F."/>
        </authorList>
    </citation>
    <scope>NUCLEOTIDE SEQUENCE [LARGE SCALE GENOMIC DNA]</scope>
    <source>
        <strain evidence="2">PF1309</strain>
    </source>
</reference>
<evidence type="ECO:0000256" key="1">
    <source>
        <dbReference type="SAM" id="MobiDB-lite"/>
    </source>
</evidence>
<feature type="region of interest" description="Disordered" evidence="1">
    <location>
        <begin position="103"/>
        <end position="325"/>
    </location>
</feature>
<evidence type="ECO:0000313" key="2">
    <source>
        <dbReference type="EMBL" id="PAV82758.1"/>
    </source>
</evidence>
<sequence length="344" mass="38273">MTSAKESFVDFQLPNLKEEIELDDKRIGLIVGDDKVLVPVDEGGQIVNEFKYLIEPVYYNIRAEDIQNSIISDEQELNNLLNEESMKSDLDKSKKADGIISVGYPDEKKSEQVSDSPLVVPKSEDSEKSGTSSNQNKTDDDGLEVLERTKEADESDTISQIDRNSAEKAIEQEKLTENGEIVIPGPDRPDSEASKAQQNSDTNPEAPKLPPVKDYQDSQSEDDKEPEKIDMKEEKIDNQVGGAEKEGMQKESAEGKKEIEEELNEEDIKSAEWESGSNTVKDKKPTPDGIILEKPDSEELKDSEPDDKNDGKKILTAGSKKSGNNVEKSSYLLSILTLIFMMIL</sequence>
<name>A0A2A2L9E7_9BILA</name>
<evidence type="ECO:0000313" key="3">
    <source>
        <dbReference type="Proteomes" id="UP000218231"/>
    </source>
</evidence>
<proteinExistence type="predicted"/>
<feature type="compositionally biased region" description="Basic and acidic residues" evidence="1">
    <location>
        <begin position="225"/>
        <end position="259"/>
    </location>
</feature>
<comment type="caution">
    <text evidence="2">The sequence shown here is derived from an EMBL/GenBank/DDBJ whole genome shotgun (WGS) entry which is preliminary data.</text>
</comment>
<dbReference type="Proteomes" id="UP000218231">
    <property type="component" value="Unassembled WGS sequence"/>
</dbReference>
<feature type="compositionally biased region" description="Basic and acidic residues" evidence="1">
    <location>
        <begin position="137"/>
        <end position="152"/>
    </location>
</feature>
<dbReference type="EMBL" id="LIAE01007028">
    <property type="protein sequence ID" value="PAV82758.1"/>
    <property type="molecule type" value="Genomic_DNA"/>
</dbReference>
<dbReference type="AlphaFoldDB" id="A0A2A2L9E7"/>
<keyword evidence="3" id="KW-1185">Reference proteome</keyword>
<feature type="compositionally biased region" description="Basic and acidic residues" evidence="1">
    <location>
        <begin position="164"/>
        <end position="177"/>
    </location>
</feature>
<organism evidence="2 3">
    <name type="scientific">Diploscapter pachys</name>
    <dbReference type="NCBI Taxonomy" id="2018661"/>
    <lineage>
        <taxon>Eukaryota</taxon>
        <taxon>Metazoa</taxon>
        <taxon>Ecdysozoa</taxon>
        <taxon>Nematoda</taxon>
        <taxon>Chromadorea</taxon>
        <taxon>Rhabditida</taxon>
        <taxon>Rhabditina</taxon>
        <taxon>Rhabditomorpha</taxon>
        <taxon>Rhabditoidea</taxon>
        <taxon>Rhabditidae</taxon>
        <taxon>Diploscapter</taxon>
    </lineage>
</organism>
<feature type="compositionally biased region" description="Polar residues" evidence="1">
    <location>
        <begin position="194"/>
        <end position="203"/>
    </location>
</feature>
<gene>
    <name evidence="2" type="ORF">WR25_24712</name>
</gene>
<accession>A0A2A2L9E7</accession>
<protein>
    <submittedName>
        <fullName evidence="2">Uncharacterized protein</fullName>
    </submittedName>
</protein>